<dbReference type="InterPro" id="IPR051924">
    <property type="entry name" value="GST_Kappa/NadH"/>
</dbReference>
<comment type="similarity">
    <text evidence="1">Belongs to the GST superfamily. NadH family.</text>
</comment>
<dbReference type="EC" id="5.99.1.4" evidence="1"/>
<comment type="caution">
    <text evidence="3">The sequence shown here is derived from an EMBL/GenBank/DDBJ whole genome shotgun (WGS) entry which is preliminary data.</text>
</comment>
<dbReference type="GO" id="GO:0016853">
    <property type="term" value="F:isomerase activity"/>
    <property type="evidence" value="ECO:0007669"/>
    <property type="project" value="UniProtKB-KW"/>
</dbReference>
<gene>
    <name evidence="3" type="ORF">NK718_10205</name>
</gene>
<dbReference type="PIRSF" id="PIRSF006386">
    <property type="entry name" value="HCCAis_GSTk"/>
    <property type="match status" value="1"/>
</dbReference>
<dbReference type="SUPFAM" id="SSF52833">
    <property type="entry name" value="Thioredoxin-like"/>
    <property type="match status" value="1"/>
</dbReference>
<keyword evidence="4" id="KW-1185">Reference proteome</keyword>
<dbReference type="InterPro" id="IPR001853">
    <property type="entry name" value="DSBA-like_thioredoxin_dom"/>
</dbReference>
<comment type="catalytic activity">
    <reaction evidence="1">
        <text>2-hydroxychromene-2-carboxylate = (3E)-4-(2-hydroxyphenyl)-2-oxobut-3-enoate</text>
        <dbReference type="Rhea" id="RHEA:27401"/>
        <dbReference type="ChEBI" id="CHEBI:59350"/>
        <dbReference type="ChEBI" id="CHEBI:59353"/>
        <dbReference type="EC" id="5.99.1.4"/>
    </reaction>
</comment>
<organism evidence="3 4">
    <name type="scientific">Alsobacter ponti</name>
    <dbReference type="NCBI Taxonomy" id="2962936"/>
    <lineage>
        <taxon>Bacteria</taxon>
        <taxon>Pseudomonadati</taxon>
        <taxon>Pseudomonadota</taxon>
        <taxon>Alphaproteobacteria</taxon>
        <taxon>Hyphomicrobiales</taxon>
        <taxon>Alsobacteraceae</taxon>
        <taxon>Alsobacter</taxon>
    </lineage>
</organism>
<dbReference type="PANTHER" id="PTHR42943:SF2">
    <property type="entry name" value="GLUTATHIONE S-TRANSFERASE KAPPA 1"/>
    <property type="match status" value="1"/>
</dbReference>
<protein>
    <recommendedName>
        <fullName evidence="1">2-hydroxychromene-2-carboxylate isomerase</fullName>
        <ecNumber evidence="1">5.99.1.4</ecNumber>
    </recommendedName>
</protein>
<dbReference type="EMBL" id="JANCLU010000008">
    <property type="protein sequence ID" value="MCP8938888.1"/>
    <property type="molecule type" value="Genomic_DNA"/>
</dbReference>
<proteinExistence type="inferred from homology"/>
<feature type="domain" description="DSBA-like thioredoxin" evidence="2">
    <location>
        <begin position="6"/>
        <end position="192"/>
    </location>
</feature>
<dbReference type="InterPro" id="IPR014440">
    <property type="entry name" value="HCCAis_GSTk"/>
</dbReference>
<dbReference type="InterPro" id="IPR036249">
    <property type="entry name" value="Thioredoxin-like_sf"/>
</dbReference>
<dbReference type="CDD" id="cd03022">
    <property type="entry name" value="DsbA_HCCA_Iso"/>
    <property type="match status" value="1"/>
</dbReference>
<evidence type="ECO:0000313" key="4">
    <source>
        <dbReference type="Proteomes" id="UP001205890"/>
    </source>
</evidence>
<evidence type="ECO:0000313" key="3">
    <source>
        <dbReference type="EMBL" id="MCP8938888.1"/>
    </source>
</evidence>
<evidence type="ECO:0000259" key="2">
    <source>
        <dbReference type="Pfam" id="PF01323"/>
    </source>
</evidence>
<dbReference type="InterPro" id="IPR044087">
    <property type="entry name" value="NahD-like"/>
</dbReference>
<reference evidence="3 4" key="1">
    <citation type="submission" date="2022-07" db="EMBL/GenBank/DDBJ databases">
        <authorList>
            <person name="Li W.-J."/>
            <person name="Deng Q.-Q."/>
        </authorList>
    </citation>
    <scope>NUCLEOTIDE SEQUENCE [LARGE SCALE GENOMIC DNA]</scope>
    <source>
        <strain evidence="3 4">SYSU M60028</strain>
    </source>
</reference>
<dbReference type="Pfam" id="PF01323">
    <property type="entry name" value="DSBA"/>
    <property type="match status" value="1"/>
</dbReference>
<dbReference type="Proteomes" id="UP001205890">
    <property type="component" value="Unassembled WGS sequence"/>
</dbReference>
<keyword evidence="1 3" id="KW-0413">Isomerase</keyword>
<accession>A0ABT1LDB7</accession>
<dbReference type="RefSeq" id="WP_254741349.1">
    <property type="nucleotide sequence ID" value="NZ_JANCLU010000008.1"/>
</dbReference>
<evidence type="ECO:0000256" key="1">
    <source>
        <dbReference type="PIRNR" id="PIRNR006386"/>
    </source>
</evidence>
<sequence>MTEQPVVDFWYEFSSPYSFLAAERIGPLAEARGVRLVWRPFLLGAVFKHNGLERSPNLAVPAKTRYMWRDVERRCERMGLPFRVPDAFPLNGLSASRVAVALPDEARPAFTRAVYRAAFCEGRDIAEPAVVEEALREAGVDFEPALAAAHTELVKHALRRQTDAAVAKGVFGAPTLVTPDGELFWGNDRLEEALDWALGTR</sequence>
<dbReference type="Gene3D" id="3.40.30.10">
    <property type="entry name" value="Glutaredoxin"/>
    <property type="match status" value="1"/>
</dbReference>
<name>A0ABT1LDB7_9HYPH</name>
<dbReference type="PANTHER" id="PTHR42943">
    <property type="entry name" value="GLUTATHIONE S-TRANSFERASE KAPPA"/>
    <property type="match status" value="1"/>
</dbReference>